<gene>
    <name evidence="1" type="ORF">LACBIDRAFT_322604</name>
</gene>
<dbReference type="Proteomes" id="UP000001194">
    <property type="component" value="Unassembled WGS sequence"/>
</dbReference>
<dbReference type="OrthoDB" id="3063862at2759"/>
<reference evidence="1 2" key="1">
    <citation type="journal article" date="2008" name="Nature">
        <title>The genome of Laccaria bicolor provides insights into mycorrhizal symbiosis.</title>
        <authorList>
            <person name="Martin F."/>
            <person name="Aerts A."/>
            <person name="Ahren D."/>
            <person name="Brun A."/>
            <person name="Danchin E.G.J."/>
            <person name="Duchaussoy F."/>
            <person name="Gibon J."/>
            <person name="Kohler A."/>
            <person name="Lindquist E."/>
            <person name="Pereda V."/>
            <person name="Salamov A."/>
            <person name="Shapiro H.J."/>
            <person name="Wuyts J."/>
            <person name="Blaudez D."/>
            <person name="Buee M."/>
            <person name="Brokstein P."/>
            <person name="Canbaeck B."/>
            <person name="Cohen D."/>
            <person name="Courty P.E."/>
            <person name="Coutinho P.M."/>
            <person name="Delaruelle C."/>
            <person name="Detter J.C."/>
            <person name="Deveau A."/>
            <person name="DiFazio S."/>
            <person name="Duplessis S."/>
            <person name="Fraissinet-Tachet L."/>
            <person name="Lucic E."/>
            <person name="Frey-Klett P."/>
            <person name="Fourrey C."/>
            <person name="Feussner I."/>
            <person name="Gay G."/>
            <person name="Grimwood J."/>
            <person name="Hoegger P.J."/>
            <person name="Jain P."/>
            <person name="Kilaru S."/>
            <person name="Labbe J."/>
            <person name="Lin Y.C."/>
            <person name="Legue V."/>
            <person name="Le Tacon F."/>
            <person name="Marmeisse R."/>
            <person name="Melayah D."/>
            <person name="Montanini B."/>
            <person name="Muratet M."/>
            <person name="Nehls U."/>
            <person name="Niculita-Hirzel H."/>
            <person name="Oudot-Le Secq M.P."/>
            <person name="Peter M."/>
            <person name="Quesneville H."/>
            <person name="Rajashekar B."/>
            <person name="Reich M."/>
            <person name="Rouhier N."/>
            <person name="Schmutz J."/>
            <person name="Yin T."/>
            <person name="Chalot M."/>
            <person name="Henrissat B."/>
            <person name="Kuees U."/>
            <person name="Lucas S."/>
            <person name="Van de Peer Y."/>
            <person name="Podila G.K."/>
            <person name="Polle A."/>
            <person name="Pukkila P.J."/>
            <person name="Richardson P.M."/>
            <person name="Rouze P."/>
            <person name="Sanders I.R."/>
            <person name="Stajich J.E."/>
            <person name="Tunlid A."/>
            <person name="Tuskan G."/>
            <person name="Grigoriev I.V."/>
        </authorList>
    </citation>
    <scope>NUCLEOTIDE SEQUENCE [LARGE SCALE GENOMIC DNA]</scope>
    <source>
        <strain evidence="2">S238N-H82 / ATCC MYA-4686</strain>
    </source>
</reference>
<dbReference type="AlphaFoldDB" id="B0CWW8"/>
<name>B0CWW8_LACBS</name>
<dbReference type="KEGG" id="lbc:LACBIDRAFT_322604"/>
<protein>
    <submittedName>
        <fullName evidence="1">Predicted protein</fullName>
    </submittedName>
</protein>
<evidence type="ECO:0000313" key="1">
    <source>
        <dbReference type="EMBL" id="EDR13144.1"/>
    </source>
</evidence>
<evidence type="ECO:0000313" key="2">
    <source>
        <dbReference type="Proteomes" id="UP000001194"/>
    </source>
</evidence>
<keyword evidence="2" id="KW-1185">Reference proteome</keyword>
<sequence length="176" mass="19275">MGVDPRSTHSCLLLPSWLQLCKKFRVNASHFPLLHSHFNVWGSAMLKGPTTATLDTPPNHHLFNTISNNHLGQMSPLLKRRQHANTSNGSVPVINFNIPNNVFQIFKPPAAVRVTPVQGTTLVTPVQGTASALVTPIAHISPQLSVTEMLVSADHVPGPKLPLEEFCRMYHLTDGI</sequence>
<accession>B0CWW8</accession>
<dbReference type="InParanoid" id="B0CWW8"/>
<proteinExistence type="predicted"/>
<dbReference type="HOGENOM" id="CLU_1820400_0_0_1"/>
<dbReference type="EMBL" id="DS547093">
    <property type="protein sequence ID" value="EDR13144.1"/>
    <property type="molecule type" value="Genomic_DNA"/>
</dbReference>
<dbReference type="GeneID" id="6071257"/>
<dbReference type="RefSeq" id="XP_001875642.1">
    <property type="nucleotide sequence ID" value="XM_001875607.1"/>
</dbReference>
<dbReference type="STRING" id="486041.B0CWW8"/>
<organism evidence="2">
    <name type="scientific">Laccaria bicolor (strain S238N-H82 / ATCC MYA-4686)</name>
    <name type="common">Bicoloured deceiver</name>
    <name type="synonym">Laccaria laccata var. bicolor</name>
    <dbReference type="NCBI Taxonomy" id="486041"/>
    <lineage>
        <taxon>Eukaryota</taxon>
        <taxon>Fungi</taxon>
        <taxon>Dikarya</taxon>
        <taxon>Basidiomycota</taxon>
        <taxon>Agaricomycotina</taxon>
        <taxon>Agaricomycetes</taxon>
        <taxon>Agaricomycetidae</taxon>
        <taxon>Agaricales</taxon>
        <taxon>Agaricineae</taxon>
        <taxon>Hydnangiaceae</taxon>
        <taxon>Laccaria</taxon>
    </lineage>
</organism>